<dbReference type="Gene3D" id="3.55.50.30">
    <property type="match status" value="1"/>
</dbReference>
<evidence type="ECO:0000313" key="5">
    <source>
        <dbReference type="Proteomes" id="UP000290261"/>
    </source>
</evidence>
<dbReference type="AlphaFoldDB" id="A0A444VRR8"/>
<keyword evidence="1" id="KW-0812">Transmembrane</keyword>
<keyword evidence="1" id="KW-1133">Transmembrane helix</keyword>
<comment type="caution">
    <text evidence="4">The sequence shown here is derived from an EMBL/GenBank/DDBJ whole genome shotgun (WGS) entry which is preliminary data.</text>
</comment>
<dbReference type="Gene3D" id="2.60.120.1440">
    <property type="match status" value="1"/>
</dbReference>
<feature type="domain" description="Protein FecR C-terminal" evidence="3">
    <location>
        <begin position="244"/>
        <end position="314"/>
    </location>
</feature>
<protein>
    <recommendedName>
        <fullName evidence="6">DUF4974 domain-containing protein</fullName>
    </recommendedName>
</protein>
<dbReference type="Pfam" id="PF04773">
    <property type="entry name" value="FecR"/>
    <property type="match status" value="1"/>
</dbReference>
<dbReference type="InterPro" id="IPR012373">
    <property type="entry name" value="Ferrdict_sens_TM"/>
</dbReference>
<organism evidence="4 5">
    <name type="scientific">Flagellimonas olearia</name>
    <dbReference type="NCBI Taxonomy" id="552546"/>
    <lineage>
        <taxon>Bacteria</taxon>
        <taxon>Pseudomonadati</taxon>
        <taxon>Bacteroidota</taxon>
        <taxon>Flavobacteriia</taxon>
        <taxon>Flavobacteriales</taxon>
        <taxon>Flavobacteriaceae</taxon>
        <taxon>Flagellimonas</taxon>
    </lineage>
</organism>
<dbReference type="PIRSF" id="PIRSF018266">
    <property type="entry name" value="FecR"/>
    <property type="match status" value="1"/>
</dbReference>
<evidence type="ECO:0008006" key="6">
    <source>
        <dbReference type="Google" id="ProtNLM"/>
    </source>
</evidence>
<dbReference type="InterPro" id="IPR006860">
    <property type="entry name" value="FecR"/>
</dbReference>
<evidence type="ECO:0000259" key="3">
    <source>
        <dbReference type="Pfam" id="PF16344"/>
    </source>
</evidence>
<evidence type="ECO:0000256" key="1">
    <source>
        <dbReference type="SAM" id="Phobius"/>
    </source>
</evidence>
<reference evidence="4 5" key="1">
    <citation type="submission" date="2014-04" db="EMBL/GenBank/DDBJ databases">
        <title>Whole genome of Muricauda olearia.</title>
        <authorList>
            <person name="Zhang X.-H."/>
            <person name="Tang K."/>
        </authorList>
    </citation>
    <scope>NUCLEOTIDE SEQUENCE [LARGE SCALE GENOMIC DNA]</scope>
    <source>
        <strain evidence="4 5">Th120</strain>
    </source>
</reference>
<feature type="transmembrane region" description="Helical" evidence="1">
    <location>
        <begin position="77"/>
        <end position="100"/>
    </location>
</feature>
<evidence type="ECO:0000313" key="4">
    <source>
        <dbReference type="EMBL" id="RYC53507.1"/>
    </source>
</evidence>
<keyword evidence="5" id="KW-1185">Reference proteome</keyword>
<accession>A0A444VRR8</accession>
<gene>
    <name evidence="4" type="ORF">DN53_04695</name>
</gene>
<dbReference type="InterPro" id="IPR032508">
    <property type="entry name" value="FecR_C"/>
</dbReference>
<feature type="domain" description="FecR protein" evidence="2">
    <location>
        <begin position="111"/>
        <end position="199"/>
    </location>
</feature>
<sequence length="317" mass="36418">MINKSYLKKLLKKYLNGDITDEEQGFLMEYYDLFDDKEISELLSDEERERVKHKMNKAIWEKISTVEKGKTLAKRRWSLKIAAAVIVLMIGSSLTLYFFMDLPGQKEIFASEQRLVALPDGSSVLLSVGSEIDYGSFEDSDKREVYLNGEAFFKVERNPQKPFIVHTGKIKTTVLGTSFRIKAWPLEKDISVDVSTGLVDVSDQERSFGVLKRNEGLVYDKNSGEVEIKGHSDEFDKSWQTQDLFLDNITMKEAASLIENRFHVKIEFKDEELLTKRFSTTFLKGESMDELLKILCHFNEAEFHFDGEGNTVTISKL</sequence>
<dbReference type="Pfam" id="PF16344">
    <property type="entry name" value="FecR_C"/>
    <property type="match status" value="1"/>
</dbReference>
<dbReference type="PANTHER" id="PTHR30273:SF2">
    <property type="entry name" value="PROTEIN FECR"/>
    <property type="match status" value="1"/>
</dbReference>
<name>A0A444VRR8_9FLAO</name>
<proteinExistence type="predicted"/>
<dbReference type="Proteomes" id="UP000290261">
    <property type="component" value="Unassembled WGS sequence"/>
</dbReference>
<dbReference type="EMBL" id="JJMP01000001">
    <property type="protein sequence ID" value="RYC53507.1"/>
    <property type="molecule type" value="Genomic_DNA"/>
</dbReference>
<dbReference type="PANTHER" id="PTHR30273">
    <property type="entry name" value="PERIPLASMIC SIGNAL SENSOR AND SIGMA FACTOR ACTIVATOR FECR-RELATED"/>
    <property type="match status" value="1"/>
</dbReference>
<keyword evidence="1" id="KW-0472">Membrane</keyword>
<dbReference type="GO" id="GO:0016989">
    <property type="term" value="F:sigma factor antagonist activity"/>
    <property type="evidence" value="ECO:0007669"/>
    <property type="project" value="TreeGrafter"/>
</dbReference>
<evidence type="ECO:0000259" key="2">
    <source>
        <dbReference type="Pfam" id="PF04773"/>
    </source>
</evidence>